<dbReference type="GO" id="GO:0030244">
    <property type="term" value="P:cellulose biosynthetic process"/>
    <property type="evidence" value="ECO:0007669"/>
    <property type="project" value="UniProtKB-KW"/>
</dbReference>
<keyword evidence="1" id="KW-0135">Cellulose biosynthesis</keyword>
<comment type="caution">
    <text evidence="2">The sequence shown here is derived from an EMBL/GenBank/DDBJ whole genome shotgun (WGS) entry which is preliminary data.</text>
</comment>
<dbReference type="GO" id="GO:0006011">
    <property type="term" value="P:UDP-alpha-D-glucose metabolic process"/>
    <property type="evidence" value="ECO:0007669"/>
    <property type="project" value="InterPro"/>
</dbReference>
<keyword evidence="1" id="KW-1133">Transmembrane helix</keyword>
<comment type="similarity">
    <text evidence="1">Belongs to the AcsB/BcsB family.</text>
</comment>
<keyword evidence="3" id="KW-1185">Reference proteome</keyword>
<keyword evidence="1" id="KW-0997">Cell inner membrane</keyword>
<comment type="subcellular location">
    <subcellularLocation>
        <location evidence="1">Cell inner membrane</location>
    </subcellularLocation>
</comment>
<evidence type="ECO:0000313" key="2">
    <source>
        <dbReference type="EMBL" id="MBB3809631.1"/>
    </source>
</evidence>
<dbReference type="AlphaFoldDB" id="A0A7W6EGS7"/>
<sequence>MSAKRSATVAVLLCALTLSLVLVVSLLVGVPLAAEDKDVRIAQVAQVAPFDIRGGGGGGAPAPGGTPITTASLPADNPIGRYLLPMGNLRFSGERNIRSWNIFLTREEVSAVQDLRVTYINAITVMPEVSRLTVFINERQVFRSAIASSSSPRTVDIPLPEGLLHAGANVVRFEAEQRHRVVCSVAGTYELWTDIVAARTGLVFSPGVGIGRFQSVDELPAVGFDENGQTTLAVVVPEVLDTAVERQILMLSQALALRGRFIHPVVRLPDTLPEESRPGELVVVMTQNHRLPRELASRLPPGSSHAIVDFVPLRDKSSALLITGGTAGDIDRAIQSIVPRFAADPAAKPEVDMASFYYPEVPFISEGTSISLSQLGVESQEFSGRRFVTTLTLALPADFYSEAYGEAQLLLDAGFATSLLHNSNFIVSVNGNTTVVQPIEVRAGDLWDQMPIRIPLRHFRPGVNTIELEGVFETTEDSICAPGTTISNQPRFALFDSSRLIIPDFGRMGRIPDLGAFSARGFPYWQSTEPLPVFLADRERDTAAAAATLVARVAFGAQRFVTIDIVPSLSSIRQQGALLVGAAAQMPVAVLAQVGLVQDLRAIWSQPSSAPEETVNLGLSDYDSVAERFRTRQSATGNTDLREAWRRGGVAADADTADYQGSERGFSGWVKETFDLSVDDLLPSWKPTLYTPTSGTSLILAQGASPGGTGAWTVMTAGTPAMLSNAIARLTRPELWTRVDGKITVFRMSSDTVKVIMPERTSFVPTRPAELFNLHRVAANWLSENLLVYALTLFAVCILLGASAYALLNQLGRR</sequence>
<comment type="subunit">
    <text evidence="1">Tightly associated with the cellulose synthase catalytic subunit.</text>
</comment>
<dbReference type="RefSeq" id="WP_183751865.1">
    <property type="nucleotide sequence ID" value="NZ_JACICC010000003.1"/>
</dbReference>
<keyword evidence="1" id="KW-0812">Transmembrane</keyword>
<dbReference type="Pfam" id="PF03170">
    <property type="entry name" value="BcsB"/>
    <property type="match status" value="1"/>
</dbReference>
<keyword evidence="1" id="KW-1003">Cell membrane</keyword>
<dbReference type="InterPro" id="IPR018513">
    <property type="entry name" value="Cell_synthase_bac"/>
</dbReference>
<accession>A0A7W6EGS7</accession>
<dbReference type="Gene3D" id="2.60.120.260">
    <property type="entry name" value="Galactose-binding domain-like"/>
    <property type="match status" value="2"/>
</dbReference>
<dbReference type="Proteomes" id="UP000537592">
    <property type="component" value="Unassembled WGS sequence"/>
</dbReference>
<keyword evidence="1" id="KW-0973">c-di-GMP</keyword>
<organism evidence="2 3">
    <name type="scientific">Pseudochelatococcus contaminans</name>
    <dbReference type="NCBI Taxonomy" id="1538103"/>
    <lineage>
        <taxon>Bacteria</taxon>
        <taxon>Pseudomonadati</taxon>
        <taxon>Pseudomonadota</taxon>
        <taxon>Alphaproteobacteria</taxon>
        <taxon>Hyphomicrobiales</taxon>
        <taxon>Chelatococcaceae</taxon>
        <taxon>Pseudochelatococcus</taxon>
    </lineage>
</organism>
<dbReference type="EMBL" id="JACICC010000003">
    <property type="protein sequence ID" value="MBB3809631.1"/>
    <property type="molecule type" value="Genomic_DNA"/>
</dbReference>
<comment type="pathway">
    <text evidence="1">Glycan metabolism; bacterial cellulose biosynthesis.</text>
</comment>
<keyword evidence="1" id="KW-0472">Membrane</keyword>
<reference evidence="2 3" key="1">
    <citation type="submission" date="2020-08" db="EMBL/GenBank/DDBJ databases">
        <title>Genomic Encyclopedia of Type Strains, Phase IV (KMG-IV): sequencing the most valuable type-strain genomes for metagenomic binning, comparative biology and taxonomic classification.</title>
        <authorList>
            <person name="Goeker M."/>
        </authorList>
    </citation>
    <scope>NUCLEOTIDE SEQUENCE [LARGE SCALE GENOMIC DNA]</scope>
    <source>
        <strain evidence="2 3">DSM 28760</strain>
    </source>
</reference>
<dbReference type="UniPathway" id="UPA00694"/>
<evidence type="ECO:0000313" key="3">
    <source>
        <dbReference type="Proteomes" id="UP000537592"/>
    </source>
</evidence>
<name>A0A7W6EGS7_9HYPH</name>
<gene>
    <name evidence="2" type="ORF">FHS81_001713</name>
</gene>
<proteinExistence type="inferred from homology"/>
<dbReference type="GO" id="GO:0005886">
    <property type="term" value="C:plasma membrane"/>
    <property type="evidence" value="ECO:0007669"/>
    <property type="project" value="UniProtKB-SubCell"/>
</dbReference>
<protein>
    <recommendedName>
        <fullName evidence="1">Cyclic di-GMP-binding protein</fullName>
    </recommendedName>
    <alternativeName>
        <fullName evidence="1">Cellulose synthase regulatory subunit</fullName>
    </alternativeName>
</protein>
<feature type="transmembrane region" description="Helical" evidence="1">
    <location>
        <begin position="786"/>
        <end position="808"/>
    </location>
</feature>
<comment type="function">
    <text evidence="1">Binds the cellulose synthase activator, bis-(3'-5') cyclic diguanylic acid (c-di-GMP).</text>
</comment>
<evidence type="ECO:0000256" key="1">
    <source>
        <dbReference type="RuleBase" id="RU365021"/>
    </source>
</evidence>